<dbReference type="Gene3D" id="1.10.238.160">
    <property type="match status" value="1"/>
</dbReference>
<dbReference type="RefSeq" id="WP_200259684.1">
    <property type="nucleotide sequence ID" value="NZ_NRSH01000098.1"/>
</dbReference>
<dbReference type="InterPro" id="IPR052931">
    <property type="entry name" value="Prophage_regulatory_activator"/>
</dbReference>
<proteinExistence type="predicted"/>
<evidence type="ECO:0000313" key="2">
    <source>
        <dbReference type="Proteomes" id="UP000738126"/>
    </source>
</evidence>
<dbReference type="Proteomes" id="UP000738126">
    <property type="component" value="Unassembled WGS sequence"/>
</dbReference>
<evidence type="ECO:0000313" key="1">
    <source>
        <dbReference type="EMBL" id="MBK1727099.1"/>
    </source>
</evidence>
<organism evidence="1 2">
    <name type="scientific">Halorhodospira neutriphila</name>
    <dbReference type="NCBI Taxonomy" id="168379"/>
    <lineage>
        <taxon>Bacteria</taxon>
        <taxon>Pseudomonadati</taxon>
        <taxon>Pseudomonadota</taxon>
        <taxon>Gammaproteobacteria</taxon>
        <taxon>Chromatiales</taxon>
        <taxon>Ectothiorhodospiraceae</taxon>
        <taxon>Halorhodospira</taxon>
    </lineage>
</organism>
<dbReference type="InterPro" id="IPR010260">
    <property type="entry name" value="AlpA"/>
</dbReference>
<dbReference type="SUPFAM" id="SSF46955">
    <property type="entry name" value="Putative DNA-binding domain"/>
    <property type="match status" value="1"/>
</dbReference>
<keyword evidence="1" id="KW-0238">DNA-binding</keyword>
<name>A0ABS1E7E7_9GAMM</name>
<dbReference type="Pfam" id="PF05930">
    <property type="entry name" value="Phage_AlpA"/>
    <property type="match status" value="1"/>
</dbReference>
<dbReference type="EMBL" id="NRSH01000098">
    <property type="protein sequence ID" value="MBK1727099.1"/>
    <property type="molecule type" value="Genomic_DNA"/>
</dbReference>
<dbReference type="PANTHER" id="PTHR36154:SF1">
    <property type="entry name" value="DNA-BINDING TRANSCRIPTIONAL ACTIVATOR ALPA"/>
    <property type="match status" value="1"/>
</dbReference>
<keyword evidence="2" id="KW-1185">Reference proteome</keyword>
<sequence>MTETSRGDRILRRPEVESRVGLGRSAIYKAMQRGEFPRPIRLTSRAVGWRQSDIEAWLASRAASGREC</sequence>
<dbReference type="GO" id="GO:0003677">
    <property type="term" value="F:DNA binding"/>
    <property type="evidence" value="ECO:0007669"/>
    <property type="project" value="UniProtKB-KW"/>
</dbReference>
<gene>
    <name evidence="1" type="ORF">CKO13_08705</name>
</gene>
<dbReference type="InterPro" id="IPR009061">
    <property type="entry name" value="DNA-bd_dom_put_sf"/>
</dbReference>
<comment type="caution">
    <text evidence="1">The sequence shown here is derived from an EMBL/GenBank/DDBJ whole genome shotgun (WGS) entry which is preliminary data.</text>
</comment>
<dbReference type="PANTHER" id="PTHR36154">
    <property type="entry name" value="DNA-BINDING TRANSCRIPTIONAL ACTIVATOR ALPA"/>
    <property type="match status" value="1"/>
</dbReference>
<accession>A0ABS1E7E7</accession>
<reference evidence="1 2" key="1">
    <citation type="journal article" date="2020" name="Microorganisms">
        <title>Osmotic Adaptation and Compatible Solute Biosynthesis of Phototrophic Bacteria as Revealed from Genome Analyses.</title>
        <authorList>
            <person name="Imhoff J.F."/>
            <person name="Rahn T."/>
            <person name="Kunzel S."/>
            <person name="Keller A."/>
            <person name="Neulinger S.C."/>
        </authorList>
    </citation>
    <scope>NUCLEOTIDE SEQUENCE [LARGE SCALE GENOMIC DNA]</scope>
    <source>
        <strain evidence="1 2">DSM 15116</strain>
    </source>
</reference>
<protein>
    <submittedName>
        <fullName evidence="1">DNA-binding protein</fullName>
    </submittedName>
</protein>